<proteinExistence type="predicted"/>
<reference evidence="1 2" key="1">
    <citation type="journal article" date="2017" name="Curr. Biol.">
        <title>The Evolution of Venom by Co-option of Single-Copy Genes.</title>
        <authorList>
            <person name="Martinson E.O."/>
            <person name="Mrinalini"/>
            <person name="Kelkar Y.D."/>
            <person name="Chang C.H."/>
            <person name="Werren J.H."/>
        </authorList>
    </citation>
    <scope>NUCLEOTIDE SEQUENCE [LARGE SCALE GENOMIC DNA]</scope>
    <source>
        <strain evidence="1 2">Alberta</strain>
        <tissue evidence="1">Whole body</tissue>
    </source>
</reference>
<dbReference type="STRING" id="543379.A0A232F914"/>
<evidence type="ECO:0000313" key="1">
    <source>
        <dbReference type="EMBL" id="OXU26949.1"/>
    </source>
</evidence>
<protein>
    <recommendedName>
        <fullName evidence="3">Vitellogenin domain-containing protein</fullName>
    </recommendedName>
</protein>
<keyword evidence="2" id="KW-1185">Reference proteome</keyword>
<sequence length="207" mass="23644">MLFLATYSSCSSLTGINDIILKIIPGDDVDTVYRGHQVPQRTFLLQYSCSATPKTPEERLSTNCVTNFHKTLGDDVDTVYLRIPANINLQKKWSENIKQHYNVEFKKFEAVIGSNVTNVLTHKKEVDVLECGSDNQNIFQVLQNQTCTFIKKYLIPISSNEVSLGESKTPKCRSMSVANNVQEYIDIRNQKIIYLLDFQQLNHTYVL</sequence>
<evidence type="ECO:0000313" key="2">
    <source>
        <dbReference type="Proteomes" id="UP000215335"/>
    </source>
</evidence>
<name>A0A232F914_9HYME</name>
<dbReference type="EMBL" id="NNAY01000692">
    <property type="protein sequence ID" value="OXU26949.1"/>
    <property type="molecule type" value="Genomic_DNA"/>
</dbReference>
<gene>
    <name evidence="1" type="ORF">TSAR_000033</name>
</gene>
<dbReference type="Proteomes" id="UP000215335">
    <property type="component" value="Unassembled WGS sequence"/>
</dbReference>
<comment type="caution">
    <text evidence="1">The sequence shown here is derived from an EMBL/GenBank/DDBJ whole genome shotgun (WGS) entry which is preliminary data.</text>
</comment>
<dbReference type="AlphaFoldDB" id="A0A232F914"/>
<accession>A0A232F914</accession>
<organism evidence="1 2">
    <name type="scientific">Trichomalopsis sarcophagae</name>
    <dbReference type="NCBI Taxonomy" id="543379"/>
    <lineage>
        <taxon>Eukaryota</taxon>
        <taxon>Metazoa</taxon>
        <taxon>Ecdysozoa</taxon>
        <taxon>Arthropoda</taxon>
        <taxon>Hexapoda</taxon>
        <taxon>Insecta</taxon>
        <taxon>Pterygota</taxon>
        <taxon>Neoptera</taxon>
        <taxon>Endopterygota</taxon>
        <taxon>Hymenoptera</taxon>
        <taxon>Apocrita</taxon>
        <taxon>Proctotrupomorpha</taxon>
        <taxon>Chalcidoidea</taxon>
        <taxon>Pteromalidae</taxon>
        <taxon>Pteromalinae</taxon>
        <taxon>Trichomalopsis</taxon>
    </lineage>
</organism>
<evidence type="ECO:0008006" key="3">
    <source>
        <dbReference type="Google" id="ProtNLM"/>
    </source>
</evidence>